<dbReference type="SUPFAM" id="SSF52283">
    <property type="entry name" value="Formate/glycerate dehydrogenase catalytic domain-like"/>
    <property type="match status" value="1"/>
</dbReference>
<dbReference type="PANTHER" id="PTHR10996:SF178">
    <property type="entry name" value="2-HYDROXYACID DEHYDROGENASE YGL185C-RELATED"/>
    <property type="match status" value="1"/>
</dbReference>
<dbReference type="GO" id="GO:0030267">
    <property type="term" value="F:glyoxylate reductase (NADPH) activity"/>
    <property type="evidence" value="ECO:0007669"/>
    <property type="project" value="TreeGrafter"/>
</dbReference>
<evidence type="ECO:0000259" key="6">
    <source>
        <dbReference type="Pfam" id="PF02826"/>
    </source>
</evidence>
<comment type="similarity">
    <text evidence="4">Belongs to the D-isomer specific 2-hydroxyacid dehydrogenase family.</text>
</comment>
<name>A0A424WA32_ALCXX</name>
<dbReference type="GO" id="GO:0051287">
    <property type="term" value="F:NAD binding"/>
    <property type="evidence" value="ECO:0007669"/>
    <property type="project" value="InterPro"/>
</dbReference>
<dbReference type="OrthoDB" id="9805416at2"/>
<reference evidence="7 8" key="1">
    <citation type="submission" date="2018-08" db="EMBL/GenBank/DDBJ databases">
        <title>Achromobacter xylosoxidans Genome sequencing and assembly.</title>
        <authorList>
            <person name="Wang R."/>
            <person name="Rensing C."/>
            <person name="Li Y."/>
        </authorList>
    </citation>
    <scope>NUCLEOTIDE SEQUENCE [LARGE SCALE GENOMIC DNA]</scope>
    <source>
        <strain evidence="7 8">GD003A</strain>
    </source>
</reference>
<evidence type="ECO:0000313" key="7">
    <source>
        <dbReference type="EMBL" id="RPJ90142.1"/>
    </source>
</evidence>
<comment type="caution">
    <text evidence="7">The sequence shown here is derived from an EMBL/GenBank/DDBJ whole genome shotgun (WGS) entry which is preliminary data.</text>
</comment>
<evidence type="ECO:0000313" key="8">
    <source>
        <dbReference type="Proteomes" id="UP000285324"/>
    </source>
</evidence>
<dbReference type="Gene3D" id="3.40.50.720">
    <property type="entry name" value="NAD(P)-binding Rossmann-like Domain"/>
    <property type="match status" value="2"/>
</dbReference>
<evidence type="ECO:0000256" key="4">
    <source>
        <dbReference type="RuleBase" id="RU003719"/>
    </source>
</evidence>
<organism evidence="7 8">
    <name type="scientific">Alcaligenes xylosoxydans xylosoxydans</name>
    <name type="common">Achromobacter xylosoxidans</name>
    <dbReference type="NCBI Taxonomy" id="85698"/>
    <lineage>
        <taxon>Bacteria</taxon>
        <taxon>Pseudomonadati</taxon>
        <taxon>Pseudomonadota</taxon>
        <taxon>Betaproteobacteria</taxon>
        <taxon>Burkholderiales</taxon>
        <taxon>Alcaligenaceae</taxon>
        <taxon>Achromobacter</taxon>
    </lineage>
</organism>
<evidence type="ECO:0000259" key="5">
    <source>
        <dbReference type="Pfam" id="PF00389"/>
    </source>
</evidence>
<dbReference type="InterPro" id="IPR006139">
    <property type="entry name" value="D-isomer_2_OHA_DH_cat_dom"/>
</dbReference>
<feature type="domain" description="D-isomer specific 2-hydroxyacid dehydrogenase NAD-binding" evidence="6">
    <location>
        <begin position="126"/>
        <end position="297"/>
    </location>
</feature>
<dbReference type="AlphaFoldDB" id="A0A424WA32"/>
<evidence type="ECO:0000256" key="3">
    <source>
        <dbReference type="ARBA" id="ARBA00023027"/>
    </source>
</evidence>
<evidence type="ECO:0000256" key="2">
    <source>
        <dbReference type="ARBA" id="ARBA00023002"/>
    </source>
</evidence>
<dbReference type="FunFam" id="3.40.50.720:FF:000213">
    <property type="entry name" value="Putative 2-hydroxyacid dehydrogenase"/>
    <property type="match status" value="1"/>
</dbReference>
<dbReference type="PANTHER" id="PTHR10996">
    <property type="entry name" value="2-HYDROXYACID DEHYDROGENASE-RELATED"/>
    <property type="match status" value="1"/>
</dbReference>
<keyword evidence="1" id="KW-0521">NADP</keyword>
<dbReference type="Pfam" id="PF00389">
    <property type="entry name" value="2-Hacid_dh"/>
    <property type="match status" value="1"/>
</dbReference>
<keyword evidence="3" id="KW-0520">NAD</keyword>
<dbReference type="EMBL" id="QVXO01000030">
    <property type="protein sequence ID" value="RPJ90142.1"/>
    <property type="molecule type" value="Genomic_DNA"/>
</dbReference>
<dbReference type="RefSeq" id="WP_118933311.1">
    <property type="nucleotide sequence ID" value="NZ_CP061008.1"/>
</dbReference>
<dbReference type="InterPro" id="IPR006140">
    <property type="entry name" value="D-isomer_DH_NAD-bd"/>
</dbReference>
<evidence type="ECO:0000256" key="1">
    <source>
        <dbReference type="ARBA" id="ARBA00022857"/>
    </source>
</evidence>
<protein>
    <submittedName>
        <fullName evidence="7">2-hydroxyacid dehydrogenase</fullName>
    </submittedName>
</protein>
<dbReference type="CDD" id="cd12156">
    <property type="entry name" value="HPPR"/>
    <property type="match status" value="1"/>
</dbReference>
<keyword evidence="2 4" id="KW-0560">Oxidoreductase</keyword>
<proteinExistence type="inferred from homology"/>
<accession>A0A424WA32</accession>
<dbReference type="GO" id="GO:0005829">
    <property type="term" value="C:cytosol"/>
    <property type="evidence" value="ECO:0007669"/>
    <property type="project" value="TreeGrafter"/>
</dbReference>
<dbReference type="InterPro" id="IPR036291">
    <property type="entry name" value="NAD(P)-bd_dom_sf"/>
</dbReference>
<dbReference type="Pfam" id="PF02826">
    <property type="entry name" value="2-Hacid_dh_C"/>
    <property type="match status" value="1"/>
</dbReference>
<dbReference type="SUPFAM" id="SSF51735">
    <property type="entry name" value="NAD(P)-binding Rossmann-fold domains"/>
    <property type="match status" value="1"/>
</dbReference>
<gene>
    <name evidence="7" type="ORF">DY367_19025</name>
</gene>
<dbReference type="Proteomes" id="UP000285324">
    <property type="component" value="Unassembled WGS sequence"/>
</dbReference>
<sequence>MIEHELAQARQAAANGPGKGDGGFPPLLKVGVFPESVEAQFRSRFTLIDEEALQNDPAQAEAIGGIVTRSNYRIPAELMDRLPGLRIIATNGVGYDGIALDRAREKNIVVTNTPDVLNKAVAELAVGLLLALLRKLPAADSFVRAGAWEASPFPLGASLAGRKVGIVGLGRIGKEIVQRLVPFEVDLSYFGRTRQEAPWRHFDSLPAMASHVDVLVLSCPGGAATHHIVDAAVLSALGPEGLVVNVARGSVINEADLCHALANGIIQGAALDVFESEPLGESPLRHLSNVILAPHIGSATHETRRQMAELAIRNLVSFFTTGRAVTPVA</sequence>
<dbReference type="InterPro" id="IPR050223">
    <property type="entry name" value="D-isomer_2-hydroxyacid_DH"/>
</dbReference>
<feature type="domain" description="D-isomer specific 2-hydroxyacid dehydrogenase catalytic" evidence="5">
    <location>
        <begin position="59"/>
        <end position="328"/>
    </location>
</feature>
<dbReference type="GO" id="GO:0016618">
    <property type="term" value="F:hydroxypyruvate reductase [NAD(P)H] activity"/>
    <property type="evidence" value="ECO:0007669"/>
    <property type="project" value="TreeGrafter"/>
</dbReference>